<evidence type="ECO:0000313" key="1">
    <source>
        <dbReference type="EMBL" id="KAK7684205.1"/>
    </source>
</evidence>
<comment type="caution">
    <text evidence="1">The sequence shown here is derived from an EMBL/GenBank/DDBJ whole genome shotgun (WGS) entry which is preliminary data.</text>
</comment>
<proteinExistence type="predicted"/>
<evidence type="ECO:0000313" key="2">
    <source>
        <dbReference type="Proteomes" id="UP001385951"/>
    </source>
</evidence>
<organism evidence="1 2">
    <name type="scientific">Cerrena zonata</name>
    <dbReference type="NCBI Taxonomy" id="2478898"/>
    <lineage>
        <taxon>Eukaryota</taxon>
        <taxon>Fungi</taxon>
        <taxon>Dikarya</taxon>
        <taxon>Basidiomycota</taxon>
        <taxon>Agaricomycotina</taxon>
        <taxon>Agaricomycetes</taxon>
        <taxon>Polyporales</taxon>
        <taxon>Cerrenaceae</taxon>
        <taxon>Cerrena</taxon>
    </lineage>
</organism>
<gene>
    <name evidence="1" type="ORF">QCA50_012529</name>
</gene>
<dbReference type="SUPFAM" id="SSF52047">
    <property type="entry name" value="RNI-like"/>
    <property type="match status" value="1"/>
</dbReference>
<accession>A0AAW0G5A4</accession>
<dbReference type="AlphaFoldDB" id="A0AAW0G5A4"/>
<evidence type="ECO:0008006" key="3">
    <source>
        <dbReference type="Google" id="ProtNLM"/>
    </source>
</evidence>
<dbReference type="Proteomes" id="UP001385951">
    <property type="component" value="Unassembled WGS sequence"/>
</dbReference>
<keyword evidence="2" id="KW-1185">Reference proteome</keyword>
<dbReference type="EMBL" id="JASBNA010000026">
    <property type="protein sequence ID" value="KAK7684205.1"/>
    <property type="molecule type" value="Genomic_DNA"/>
</dbReference>
<reference evidence="1 2" key="1">
    <citation type="submission" date="2022-09" db="EMBL/GenBank/DDBJ databases">
        <authorList>
            <person name="Palmer J.M."/>
        </authorList>
    </citation>
    <scope>NUCLEOTIDE SEQUENCE [LARGE SCALE GENOMIC DNA]</scope>
    <source>
        <strain evidence="1 2">DSM 7382</strain>
    </source>
</reference>
<protein>
    <recommendedName>
        <fullName evidence="3">FBD domain-containing protein</fullName>
    </recommendedName>
</protein>
<name>A0AAW0G5A4_9APHY</name>
<sequence length="237" mass="27255">MPSLKACSIFFLELTKVYPSLYRFPSSATSLKILWLHSCRTGDVNRLCQFLTSFRSLSIVTITWDLGHPLGGRDLPHLQFNRSKCSLRTLALSLEHNLPALLKTFIKARPFVSHLRHLIVSYGNCLRTSNSLQDITELLEHCSESLEEVTVIWGYCSQYPIDSLSCFDHSLRSKVPEKERKLFPDKVGCLDDILSRDMFRSFRKLRIRAEVTPIGFPKLKERKVDIDFSGKKDSIPY</sequence>